<dbReference type="KEGG" id="beq:BEWA_007710"/>
<reference evidence="3 4" key="1">
    <citation type="journal article" date="2012" name="BMC Genomics">
        <title>Comparative genomic analysis and phylogenetic position of Theileria equi.</title>
        <authorList>
            <person name="Kappmeyer L.S."/>
            <person name="Thiagarajan M."/>
            <person name="Herndon D.R."/>
            <person name="Ramsay J.D."/>
            <person name="Caler E."/>
            <person name="Djikeng A."/>
            <person name="Gillespie J.J."/>
            <person name="Lau A.O."/>
            <person name="Roalson E.H."/>
            <person name="Silva J.C."/>
            <person name="Silva M.G."/>
            <person name="Suarez C.E."/>
            <person name="Ueti M.W."/>
            <person name="Nene V.M."/>
            <person name="Mealey R.H."/>
            <person name="Knowles D.P."/>
            <person name="Brayton K.A."/>
        </authorList>
    </citation>
    <scope>NUCLEOTIDE SEQUENCE [LARGE SCALE GENOMIC DNA]</scope>
    <source>
        <strain evidence="3 4">WA</strain>
    </source>
</reference>
<dbReference type="GO" id="GO:0005829">
    <property type="term" value="C:cytosol"/>
    <property type="evidence" value="ECO:0007669"/>
    <property type="project" value="TreeGrafter"/>
</dbReference>
<dbReference type="Pfam" id="PF03378">
    <property type="entry name" value="CAS_CSE1"/>
    <property type="match status" value="1"/>
</dbReference>
<dbReference type="PANTHER" id="PTHR10997:SF8">
    <property type="entry name" value="EXPORTIN-2"/>
    <property type="match status" value="1"/>
</dbReference>
<dbReference type="PANTHER" id="PTHR10997">
    <property type="entry name" value="IMPORTIN-7, 8, 11"/>
    <property type="match status" value="1"/>
</dbReference>
<dbReference type="SUPFAM" id="SSF48371">
    <property type="entry name" value="ARM repeat"/>
    <property type="match status" value="1"/>
</dbReference>
<feature type="domain" description="Exportin-2 central" evidence="2">
    <location>
        <begin position="375"/>
        <end position="751"/>
    </location>
</feature>
<dbReference type="eggNOG" id="KOG1992">
    <property type="taxonomic scope" value="Eukaryota"/>
</dbReference>
<dbReference type="GeneID" id="15805532"/>
<keyword evidence="4" id="KW-1185">Reference proteome</keyword>
<dbReference type="OrthoDB" id="3268246at2759"/>
<evidence type="ECO:0000259" key="2">
    <source>
        <dbReference type="Pfam" id="PF08506"/>
    </source>
</evidence>
<evidence type="ECO:0008006" key="5">
    <source>
        <dbReference type="Google" id="ProtNLM"/>
    </source>
</evidence>
<evidence type="ECO:0000313" key="3">
    <source>
        <dbReference type="EMBL" id="AFZ81362.1"/>
    </source>
</evidence>
<dbReference type="RefSeq" id="XP_004831028.1">
    <property type="nucleotide sequence ID" value="XM_004830971.1"/>
</dbReference>
<dbReference type="Pfam" id="PF08506">
    <property type="entry name" value="Cse1"/>
    <property type="match status" value="1"/>
</dbReference>
<accession>L0B0I3</accession>
<dbReference type="GO" id="GO:0006606">
    <property type="term" value="P:protein import into nucleus"/>
    <property type="evidence" value="ECO:0007669"/>
    <property type="project" value="TreeGrafter"/>
</dbReference>
<dbReference type="InterPro" id="IPR013713">
    <property type="entry name" value="XPO2_central"/>
</dbReference>
<dbReference type="VEuPathDB" id="PiroplasmaDB:BEWA_007710"/>
<evidence type="ECO:0000313" key="4">
    <source>
        <dbReference type="Proteomes" id="UP000031512"/>
    </source>
</evidence>
<dbReference type="GO" id="GO:0005049">
    <property type="term" value="F:nuclear export signal receptor activity"/>
    <property type="evidence" value="ECO:0007669"/>
    <property type="project" value="TreeGrafter"/>
</dbReference>
<evidence type="ECO:0000259" key="1">
    <source>
        <dbReference type="Pfam" id="PF03378"/>
    </source>
</evidence>
<dbReference type="GO" id="GO:0006611">
    <property type="term" value="P:protein export from nucleus"/>
    <property type="evidence" value="ECO:0007669"/>
    <property type="project" value="TreeGrafter"/>
</dbReference>
<dbReference type="EMBL" id="CP001670">
    <property type="protein sequence ID" value="AFZ81362.1"/>
    <property type="molecule type" value="Genomic_DNA"/>
</dbReference>
<proteinExistence type="predicted"/>
<gene>
    <name evidence="3" type="ORF">BEWA_007710</name>
</gene>
<dbReference type="STRING" id="1537102.L0B0I3"/>
<dbReference type="GO" id="GO:0031267">
    <property type="term" value="F:small GTPase binding"/>
    <property type="evidence" value="ECO:0007669"/>
    <property type="project" value="InterPro"/>
</dbReference>
<dbReference type="InterPro" id="IPR016024">
    <property type="entry name" value="ARM-type_fold"/>
</dbReference>
<feature type="domain" description="Exportin-2 C-terminal" evidence="1">
    <location>
        <begin position="768"/>
        <end position="1161"/>
    </location>
</feature>
<dbReference type="GO" id="GO:0005635">
    <property type="term" value="C:nuclear envelope"/>
    <property type="evidence" value="ECO:0007669"/>
    <property type="project" value="TreeGrafter"/>
</dbReference>
<organism evidence="3 4">
    <name type="scientific">Theileria equi strain WA</name>
    <dbReference type="NCBI Taxonomy" id="1537102"/>
    <lineage>
        <taxon>Eukaryota</taxon>
        <taxon>Sar</taxon>
        <taxon>Alveolata</taxon>
        <taxon>Apicomplexa</taxon>
        <taxon>Aconoidasida</taxon>
        <taxon>Piroplasmida</taxon>
        <taxon>Theileriidae</taxon>
        <taxon>Theileria</taxon>
    </lineage>
</organism>
<name>L0B0I3_THEEQ</name>
<dbReference type="Proteomes" id="UP000031512">
    <property type="component" value="Chromosome 3"/>
</dbReference>
<dbReference type="AlphaFoldDB" id="L0B0I3"/>
<protein>
    <recommendedName>
        <fullName evidence="5">Importin N-terminal domain-containing protein</fullName>
    </recommendedName>
</protein>
<dbReference type="InterPro" id="IPR005043">
    <property type="entry name" value="XPO2_C"/>
</dbReference>
<sequence length="1185" mass="135105">MAEISFIRSIISLCRQSLSHDRLAIKSAEEQTFALLQPQGSDIELKITALFKIIIAPSSISFIGNNLSDDELMGLKYATTDVQLWVAIFLKNYIRSNFCVSKSFGGFSDTLQHLIESFLLVTTLNSEPLRIAKPIASQLENALLIVSDLEFPTGLEYALGFISYGHMSDINPGLVYPTLYSRLEDKLKSEQALSGSCKENNTFTHLNYANNLINYIQIYTEIRQMIFLYNNVLNTNNAADISHSYFDFFNKLLDCIKKMCELSKGIRLGDIASNDFLQAANSVFPLTTLNTHVANPYNKTYDINYYPADDLFFFDDRKLYYDAQLWQFGSNVPELGAPKHTLQVSLSHLVLTEISVNLEYFKDKIKALALLKKFMKRYKTRVYSNEISMEFKVILTLCDSHLLYIFKYSIAKLTEYLSILNSLNTAAKKSISAIIMDLFELITHVTKIFCYIHAFDLPESFEDNAQHYFSGMIMTINLNDQFLMEIDSNGVIVKMKIAIFKLFRYYAERYQEAFHPFAFTCIEDAVSVSRSITQDSDHDRLCCAALNFLSAASSTHWKSTEPSIRRNPFMNSAFLAEIIQTIILPNIGFREYDLYLLDDAPVEFLQRELDSSSCFSRRFAAISFLKKVVTNYNQFCHQILSEAAKNVAASNDYKLKELYLQLVICSNFKGEANRFNVNQYFVDYLKNDFIVESQKPQTQQKNILVILATMKYICTFRKSISEDELVLLIPSLVSFLGNGHEAIRSFASEAIARILPGLFNHRLGLKNSLFQGLECLLNMMRSNKSCNEFYIKCTMKIFLFLREDIRESGLLTLEIIIDLIKAVSDNPINPIYNHYLFESLSILLRIHLQSGNNVNLSLEKIEEVLIPTLALIIKQEMHSFIPYSFQILYLLLKFAKKSTVIYVQLFEHLVCLDNLKVSIGNAQGALKLLVCYFMQCDLFENEILVNMEKILNIFHFCLTHRRLSKYSLDFLNGIIRYLPLRYYNTFLKSIVTVLLTFVHNNKTGDIIPSVITTIGSLITYLHIQTASLSIMDVFDSIQIGIGLNFMLVVYLPNAKKSLSIDAKKVHAIAISKVMSTPQVQRDSEAFGNMLEFLSDLISGTGMVDNLKERDIFDREYMEDSDSGTIDFDVGYVNLQTVDDSNSKRLLDPDLNVEPLLKSILTPLSTAISAHVSNSGRCTHILTLLS</sequence>
<dbReference type="Gene3D" id="1.25.10.10">
    <property type="entry name" value="Leucine-rich Repeat Variant"/>
    <property type="match status" value="1"/>
</dbReference>
<dbReference type="InterPro" id="IPR011989">
    <property type="entry name" value="ARM-like"/>
</dbReference>